<dbReference type="KEGG" id="mear:Mpt1_c14590"/>
<dbReference type="GeneID" id="24819116"/>
<protein>
    <submittedName>
        <fullName evidence="1">Uncharacterized protein</fullName>
    </submittedName>
</protein>
<dbReference type="RefSeq" id="WP_048113518.1">
    <property type="nucleotide sequence ID" value="NZ_CP010070.1"/>
</dbReference>
<dbReference type="HOGENOM" id="CLU_2270916_0_0_2"/>
<dbReference type="AlphaFoldDB" id="A0A0A7LDQ2"/>
<dbReference type="EMBL" id="CP010070">
    <property type="protein sequence ID" value="AIZ57315.1"/>
    <property type="molecule type" value="Genomic_DNA"/>
</dbReference>
<evidence type="ECO:0000313" key="1">
    <source>
        <dbReference type="EMBL" id="AIZ57315.1"/>
    </source>
</evidence>
<proteinExistence type="predicted"/>
<name>A0A0A7LDQ2_9ARCH</name>
<dbReference type="STRING" id="1577791.Mpt1_c14590"/>
<accession>A0A0A7LDQ2</accession>
<keyword evidence="2" id="KW-1185">Reference proteome</keyword>
<dbReference type="Proteomes" id="UP000030787">
    <property type="component" value="Chromosome"/>
</dbReference>
<dbReference type="OrthoDB" id="384785at2157"/>
<organism evidence="1 2">
    <name type="scientific">Candidatus Methanoplasma termitum</name>
    <dbReference type="NCBI Taxonomy" id="1577791"/>
    <lineage>
        <taxon>Archaea</taxon>
        <taxon>Methanobacteriati</taxon>
        <taxon>Thermoplasmatota</taxon>
        <taxon>Thermoplasmata</taxon>
        <taxon>Methanomassiliicoccales</taxon>
        <taxon>Methanomassiliicoccaceae</taxon>
        <taxon>Candidatus Methanoplasma</taxon>
    </lineage>
</organism>
<reference evidence="1 2" key="1">
    <citation type="journal article" date="2014" name="Appl. Environ. Microbiol.">
        <title>Comparative Genome Analysis of 'Candidatus Methanoplasma termitum' Indicates a New Mode of Energy Metabolism in the Seventh Order of Methanogens.</title>
        <authorList>
            <person name="Lang K."/>
            <person name="Schuldes J."/>
            <person name="Klingl A."/>
            <person name="Poehlein A."/>
            <person name="Daniel R."/>
            <person name="Brune A."/>
        </authorList>
    </citation>
    <scope>NUCLEOTIDE SEQUENCE [LARGE SCALE GENOMIC DNA]</scope>
    <source>
        <strain evidence="2">Mpt1</strain>
    </source>
</reference>
<sequence>MKTFDRYSLLCFSVALILVLTLFIGGEGQENKKESIIGIVYDIHTTQNGYTFLLEDCDGTDIKCFARIEPTGMGIYSIEGSYSDDGGMLFVSSMSAAADNEL</sequence>
<evidence type="ECO:0000313" key="2">
    <source>
        <dbReference type="Proteomes" id="UP000030787"/>
    </source>
</evidence>
<gene>
    <name evidence="1" type="ORF">Mpt1_c14590</name>
</gene>